<keyword evidence="1" id="KW-0732">Signal</keyword>
<sequence>MQYRYIVLLASLLAATPLTVQAAPHHRPRANRPAHASPQSGLGYSFEEFSRRMELSSQRQEEFDKAHPGDQYIAERCRFGIRANLQAAGADTNDPAYAELLSTADQACINYIIRGRLAGLFKHIHEHTNLDGADAAKPGQIKLSLPATEHFPFLKSAAQQGNTVEFTFNDIIPQLSGRKLVATFGIEKGYSDNQLAFSGSDQTTVPHELLLYNILPPSARHADADTDTDTDGDNTTD</sequence>
<dbReference type="AlphaFoldDB" id="A0A8B4G5X0"/>
<gene>
    <name evidence="2" type="ORF">SAMEA4412678_01019</name>
</gene>
<proteinExistence type="predicted"/>
<accession>A0A8B4G5X0</accession>
<dbReference type="KEGG" id="ecor:SAMEA4412678_1019"/>
<reference evidence="2 3" key="1">
    <citation type="submission" date="2017-06" db="EMBL/GenBank/DDBJ databases">
        <authorList>
            <consortium name="Pathogen Informatics"/>
        </authorList>
    </citation>
    <scope>NUCLEOTIDE SEQUENCE [LARGE SCALE GENOMIC DNA]</scope>
    <source>
        <strain evidence="2 3">NCTC10596</strain>
    </source>
</reference>
<dbReference type="RefSeq" id="WP_231109798.1">
    <property type="nucleotide sequence ID" value="NZ_LXSE01000002.1"/>
</dbReference>
<evidence type="ECO:0000313" key="3">
    <source>
        <dbReference type="Proteomes" id="UP000215465"/>
    </source>
</evidence>
<evidence type="ECO:0000313" key="2">
    <source>
        <dbReference type="EMBL" id="SNW08429.1"/>
    </source>
</evidence>
<protein>
    <submittedName>
        <fullName evidence="2">Uncharacterized protein</fullName>
    </submittedName>
</protein>
<evidence type="ECO:0000256" key="1">
    <source>
        <dbReference type="SAM" id="SignalP"/>
    </source>
</evidence>
<organism evidence="2 3">
    <name type="scientific">Eikenella corrodens</name>
    <dbReference type="NCBI Taxonomy" id="539"/>
    <lineage>
        <taxon>Bacteria</taxon>
        <taxon>Pseudomonadati</taxon>
        <taxon>Pseudomonadota</taxon>
        <taxon>Betaproteobacteria</taxon>
        <taxon>Neisseriales</taxon>
        <taxon>Neisseriaceae</taxon>
        <taxon>Eikenella</taxon>
    </lineage>
</organism>
<feature type="chain" id="PRO_5032993397" evidence="1">
    <location>
        <begin position="23"/>
        <end position="237"/>
    </location>
</feature>
<dbReference type="Proteomes" id="UP000215465">
    <property type="component" value="Chromosome 1"/>
</dbReference>
<feature type="signal peptide" evidence="1">
    <location>
        <begin position="1"/>
        <end position="22"/>
    </location>
</feature>
<name>A0A8B4G5X0_EIKCO</name>
<dbReference type="EMBL" id="LT906482">
    <property type="protein sequence ID" value="SNW08429.1"/>
    <property type="molecule type" value="Genomic_DNA"/>
</dbReference>